<gene>
    <name evidence="2" type="ORF">ACFOYY_25320</name>
</gene>
<sequence>MRQNAANEAGNLLDEVNVLRARARTDRHAFRFPLLFFGGFTLATAPLYVIDFELRESPEGTFTWPFGEWIDMVWLAGLVAGAGLTVWWYRRHGHRAGIQTSPRNPTIIWSTAGAAPLVWTLLPLVGFLLWPFFIRDTFGLLASALGLIALARAERSRHLWIVTALYTATAVPAVVYDVQNQYHHLFHLFGVSPQEMPYGLLQGSPVLLPAMILLVGGLTVRRKTHP</sequence>
<dbReference type="Proteomes" id="UP001595698">
    <property type="component" value="Unassembled WGS sequence"/>
</dbReference>
<feature type="transmembrane region" description="Helical" evidence="1">
    <location>
        <begin position="29"/>
        <end position="49"/>
    </location>
</feature>
<evidence type="ECO:0000313" key="3">
    <source>
        <dbReference type="Proteomes" id="UP001595698"/>
    </source>
</evidence>
<feature type="transmembrane region" description="Helical" evidence="1">
    <location>
        <begin position="132"/>
        <end position="151"/>
    </location>
</feature>
<keyword evidence="1" id="KW-0812">Transmembrane</keyword>
<feature type="transmembrane region" description="Helical" evidence="1">
    <location>
        <begin position="107"/>
        <end position="126"/>
    </location>
</feature>
<reference evidence="3" key="1">
    <citation type="journal article" date="2019" name="Int. J. Syst. Evol. Microbiol.">
        <title>The Global Catalogue of Microorganisms (GCM) 10K type strain sequencing project: providing services to taxonomists for standard genome sequencing and annotation.</title>
        <authorList>
            <consortium name="The Broad Institute Genomics Platform"/>
            <consortium name="The Broad Institute Genome Sequencing Center for Infectious Disease"/>
            <person name="Wu L."/>
            <person name="Ma J."/>
        </authorList>
    </citation>
    <scope>NUCLEOTIDE SEQUENCE [LARGE SCALE GENOMIC DNA]</scope>
    <source>
        <strain evidence="3">TBRC 7912</strain>
    </source>
</reference>
<proteinExistence type="predicted"/>
<evidence type="ECO:0008006" key="4">
    <source>
        <dbReference type="Google" id="ProtNLM"/>
    </source>
</evidence>
<organism evidence="2 3">
    <name type="scientific">Streptosporangium jomthongense</name>
    <dbReference type="NCBI Taxonomy" id="1193683"/>
    <lineage>
        <taxon>Bacteria</taxon>
        <taxon>Bacillati</taxon>
        <taxon>Actinomycetota</taxon>
        <taxon>Actinomycetes</taxon>
        <taxon>Streptosporangiales</taxon>
        <taxon>Streptosporangiaceae</taxon>
        <taxon>Streptosporangium</taxon>
    </lineage>
</organism>
<feature type="transmembrane region" description="Helical" evidence="1">
    <location>
        <begin position="69"/>
        <end position="87"/>
    </location>
</feature>
<accession>A0ABV8F470</accession>
<keyword evidence="1" id="KW-1133">Transmembrane helix</keyword>
<feature type="transmembrane region" description="Helical" evidence="1">
    <location>
        <begin position="196"/>
        <end position="220"/>
    </location>
</feature>
<name>A0ABV8F470_9ACTN</name>
<keyword evidence="3" id="KW-1185">Reference proteome</keyword>
<dbReference type="EMBL" id="JBHSBC010000031">
    <property type="protein sequence ID" value="MFC3983472.1"/>
    <property type="molecule type" value="Genomic_DNA"/>
</dbReference>
<evidence type="ECO:0000313" key="2">
    <source>
        <dbReference type="EMBL" id="MFC3983472.1"/>
    </source>
</evidence>
<protein>
    <recommendedName>
        <fullName evidence="4">Lycopene cyclase domain-containing protein</fullName>
    </recommendedName>
</protein>
<keyword evidence="1" id="KW-0472">Membrane</keyword>
<feature type="transmembrane region" description="Helical" evidence="1">
    <location>
        <begin position="158"/>
        <end position="176"/>
    </location>
</feature>
<evidence type="ECO:0000256" key="1">
    <source>
        <dbReference type="SAM" id="Phobius"/>
    </source>
</evidence>
<comment type="caution">
    <text evidence="2">The sequence shown here is derived from an EMBL/GenBank/DDBJ whole genome shotgun (WGS) entry which is preliminary data.</text>
</comment>
<dbReference type="RefSeq" id="WP_386192682.1">
    <property type="nucleotide sequence ID" value="NZ_JBHSBC010000031.1"/>
</dbReference>